<dbReference type="InterPro" id="IPR001944">
    <property type="entry name" value="Glycoside_Hdrlase_35"/>
</dbReference>
<reference evidence="4" key="1">
    <citation type="submission" date="2020-12" db="EMBL/GenBank/DDBJ databases">
        <title>Metabolic potential, ecology and presence of endohyphal bacteria is reflected in genomic diversity of Mucoromycotina.</title>
        <authorList>
            <person name="Muszewska A."/>
            <person name="Okrasinska A."/>
            <person name="Steczkiewicz K."/>
            <person name="Drgas O."/>
            <person name="Orlowska M."/>
            <person name="Perlinska-Lenart U."/>
            <person name="Aleksandrzak-Piekarczyk T."/>
            <person name="Szatraj K."/>
            <person name="Zielenkiewicz U."/>
            <person name="Pilsyk S."/>
            <person name="Malc E."/>
            <person name="Mieczkowski P."/>
            <person name="Kruszewska J.S."/>
            <person name="Biernat P."/>
            <person name="Pawlowska J."/>
        </authorList>
    </citation>
    <scope>NUCLEOTIDE SEQUENCE</scope>
    <source>
        <strain evidence="4">WA0000067209</strain>
    </source>
</reference>
<dbReference type="PANTHER" id="PTHR23421">
    <property type="entry name" value="BETA-GALACTOSIDASE RELATED"/>
    <property type="match status" value="1"/>
</dbReference>
<keyword evidence="5" id="KW-1185">Reference proteome</keyword>
<comment type="similarity">
    <text evidence="1">Belongs to the glycosyl hydrolase 35 family.</text>
</comment>
<dbReference type="Pfam" id="PF01301">
    <property type="entry name" value="Glyco_hydro_35"/>
    <property type="match status" value="1"/>
</dbReference>
<evidence type="ECO:0000313" key="4">
    <source>
        <dbReference type="EMBL" id="KAG2179940.1"/>
    </source>
</evidence>
<dbReference type="GO" id="GO:0005975">
    <property type="term" value="P:carbohydrate metabolic process"/>
    <property type="evidence" value="ECO:0007669"/>
    <property type="project" value="InterPro"/>
</dbReference>
<dbReference type="Gene3D" id="3.20.20.80">
    <property type="entry name" value="Glycosidases"/>
    <property type="match status" value="1"/>
</dbReference>
<dbReference type="SUPFAM" id="SSF51445">
    <property type="entry name" value="(Trans)glycosidases"/>
    <property type="match status" value="1"/>
</dbReference>
<name>A0A8H7PUF0_MORIS</name>
<keyword evidence="2" id="KW-0732">Signal</keyword>
<sequence length="181" mass="20214">MIAKTLLTSISLAISITGAIAGLKSSGTNSSTIVTWDKYSLKIDDAREFIFSGEFHYYRLPSPDLWSDVFQKFKALGYNTASLYFFWGYHSARKGVYDFEGVRDVQKVLDDAKSAGIHVIARPGPYVRNMYASSGNNQHVLMLFSRSMLKSMQEVSLVGWKQSTPLPVNPPLPIPQLIRNG</sequence>
<evidence type="ECO:0000259" key="3">
    <source>
        <dbReference type="Pfam" id="PF01301"/>
    </source>
</evidence>
<dbReference type="AlphaFoldDB" id="A0A8H7PUF0"/>
<feature type="domain" description="Glycoside hydrolase 35 catalytic" evidence="3">
    <location>
        <begin position="41"/>
        <end position="128"/>
    </location>
</feature>
<dbReference type="InterPro" id="IPR017853">
    <property type="entry name" value="GH"/>
</dbReference>
<gene>
    <name evidence="4" type="ORF">INT43_003727</name>
</gene>
<dbReference type="InterPro" id="IPR031330">
    <property type="entry name" value="Gly_Hdrlase_35_cat"/>
</dbReference>
<evidence type="ECO:0000256" key="2">
    <source>
        <dbReference type="SAM" id="SignalP"/>
    </source>
</evidence>
<protein>
    <recommendedName>
        <fullName evidence="3">Glycoside hydrolase 35 catalytic domain-containing protein</fullName>
    </recommendedName>
</protein>
<feature type="signal peptide" evidence="2">
    <location>
        <begin position="1"/>
        <end position="21"/>
    </location>
</feature>
<proteinExistence type="inferred from homology"/>
<accession>A0A8H7PUF0</accession>
<evidence type="ECO:0000313" key="5">
    <source>
        <dbReference type="Proteomes" id="UP000654370"/>
    </source>
</evidence>
<evidence type="ECO:0000256" key="1">
    <source>
        <dbReference type="ARBA" id="ARBA00009809"/>
    </source>
</evidence>
<organism evidence="4 5">
    <name type="scientific">Mortierella isabellina</name>
    <name type="common">Filamentous fungus</name>
    <name type="synonym">Umbelopsis isabellina</name>
    <dbReference type="NCBI Taxonomy" id="91625"/>
    <lineage>
        <taxon>Eukaryota</taxon>
        <taxon>Fungi</taxon>
        <taxon>Fungi incertae sedis</taxon>
        <taxon>Mucoromycota</taxon>
        <taxon>Mucoromycotina</taxon>
        <taxon>Umbelopsidomycetes</taxon>
        <taxon>Umbelopsidales</taxon>
        <taxon>Umbelopsidaceae</taxon>
        <taxon>Umbelopsis</taxon>
    </lineage>
</organism>
<dbReference type="Proteomes" id="UP000654370">
    <property type="component" value="Unassembled WGS sequence"/>
</dbReference>
<dbReference type="GO" id="GO:0004553">
    <property type="term" value="F:hydrolase activity, hydrolyzing O-glycosyl compounds"/>
    <property type="evidence" value="ECO:0007669"/>
    <property type="project" value="InterPro"/>
</dbReference>
<comment type="caution">
    <text evidence="4">The sequence shown here is derived from an EMBL/GenBank/DDBJ whole genome shotgun (WGS) entry which is preliminary data.</text>
</comment>
<feature type="chain" id="PRO_5034111984" description="Glycoside hydrolase 35 catalytic domain-containing protein" evidence="2">
    <location>
        <begin position="22"/>
        <end position="181"/>
    </location>
</feature>
<dbReference type="PRINTS" id="PR00742">
    <property type="entry name" value="GLHYDRLASE35"/>
</dbReference>
<dbReference type="OrthoDB" id="2433204at2759"/>
<dbReference type="EMBL" id="JAEPQZ010000006">
    <property type="protein sequence ID" value="KAG2179940.1"/>
    <property type="molecule type" value="Genomic_DNA"/>
</dbReference>